<reference evidence="4" key="1">
    <citation type="submission" date="2020-01" db="EMBL/GenBank/DDBJ databases">
        <title>Draft genome sequence of the Termite Coptotermes fromosanus.</title>
        <authorList>
            <person name="Itakura S."/>
            <person name="Yosikawa Y."/>
            <person name="Umezawa K."/>
        </authorList>
    </citation>
    <scope>NUCLEOTIDE SEQUENCE [LARGE SCALE GENOMIC DNA]</scope>
</reference>
<dbReference type="PANTHER" id="PTHR22091">
    <property type="entry name" value="COILED-COIL DOMAIN-CONTAINING PROTEIN 77"/>
    <property type="match status" value="1"/>
</dbReference>
<comment type="caution">
    <text evidence="3">The sequence shown here is derived from an EMBL/GenBank/DDBJ whole genome shotgun (WGS) entry which is preliminary data.</text>
</comment>
<dbReference type="PANTHER" id="PTHR22091:SF1">
    <property type="entry name" value="COILED-COIL DOMAIN-CONTAINING PROTEIN 77"/>
    <property type="match status" value="1"/>
</dbReference>
<evidence type="ECO:0000256" key="1">
    <source>
        <dbReference type="SAM" id="Coils"/>
    </source>
</evidence>
<dbReference type="Proteomes" id="UP000502823">
    <property type="component" value="Unassembled WGS sequence"/>
</dbReference>
<dbReference type="EMBL" id="BLKM01012994">
    <property type="protein sequence ID" value="GFG38648.1"/>
    <property type="molecule type" value="Genomic_DNA"/>
</dbReference>
<dbReference type="InterPro" id="IPR037696">
    <property type="entry name" value="CCDC77"/>
</dbReference>
<feature type="region of interest" description="Disordered" evidence="2">
    <location>
        <begin position="79"/>
        <end position="117"/>
    </location>
</feature>
<gene>
    <name evidence="3" type="ORF">Cfor_01673</name>
</gene>
<feature type="compositionally biased region" description="Polar residues" evidence="2">
    <location>
        <begin position="79"/>
        <end position="95"/>
    </location>
</feature>
<evidence type="ECO:0008006" key="5">
    <source>
        <dbReference type="Google" id="ProtNLM"/>
    </source>
</evidence>
<dbReference type="InParanoid" id="A0A6L2Q754"/>
<feature type="compositionally biased region" description="Polar residues" evidence="2">
    <location>
        <begin position="1"/>
        <end position="15"/>
    </location>
</feature>
<name>A0A6L2Q754_COPFO</name>
<evidence type="ECO:0000313" key="3">
    <source>
        <dbReference type="EMBL" id="GFG38648.1"/>
    </source>
</evidence>
<keyword evidence="4" id="KW-1185">Reference proteome</keyword>
<dbReference type="AlphaFoldDB" id="A0A6L2Q754"/>
<accession>A0A6L2Q754</accession>
<protein>
    <recommendedName>
        <fullName evidence="5">Coiled-coil domain-containing protein 77</fullName>
    </recommendedName>
</protein>
<feature type="coiled-coil region" evidence="1">
    <location>
        <begin position="140"/>
        <end position="167"/>
    </location>
</feature>
<proteinExistence type="predicted"/>
<organism evidence="3 4">
    <name type="scientific">Coptotermes formosanus</name>
    <name type="common">Formosan subterranean termite</name>
    <dbReference type="NCBI Taxonomy" id="36987"/>
    <lineage>
        <taxon>Eukaryota</taxon>
        <taxon>Metazoa</taxon>
        <taxon>Ecdysozoa</taxon>
        <taxon>Arthropoda</taxon>
        <taxon>Hexapoda</taxon>
        <taxon>Insecta</taxon>
        <taxon>Pterygota</taxon>
        <taxon>Neoptera</taxon>
        <taxon>Polyneoptera</taxon>
        <taxon>Dictyoptera</taxon>
        <taxon>Blattodea</taxon>
        <taxon>Blattoidea</taxon>
        <taxon>Termitoidae</taxon>
        <taxon>Rhinotermitidae</taxon>
        <taxon>Coptotermes</taxon>
    </lineage>
</organism>
<dbReference type="GO" id="GO:0005813">
    <property type="term" value="C:centrosome"/>
    <property type="evidence" value="ECO:0007669"/>
    <property type="project" value="TreeGrafter"/>
</dbReference>
<keyword evidence="1" id="KW-0175">Coiled coil</keyword>
<sequence length="596" mass="68749">METRCSSPSEENSQGALPGNLPLEFSTNIPTKMKQFAQESTKCMKVDRSQKHMSEFDVLPCDCAGKYISIEEQHCAPNLATSRKPTSQQNVTNIRSSRKRHVGSTDKSLLGGPHSYHQDTTKLPTIEQQLEHLIPSKELLLHYREKIVQLNSDYQDLSEKVEQCQSICDLSFQLEKDLESRNSEVSKLQQIVSDLQVYVQQEREQVLRLYTENDRLQVRAAEDRKKIALLLSLSQMTEQDIVYLASLPEHAVVRRVEQSQFIHGVKNVHDKYKEDTSGYSAGVNKLAPEGACIEATILCAQLEEHVKIHRNQVLSLLQDREIGWKERNLEQRRLQERVSVLSSRWLQSHTYLVTNTNTKAKYVCAINGRLKDAQGQLCAVTKELIEVKKDRGNQELKWSIEKNKILHNLELCRERLGENYPSVLGFAVSGSGRSLKLKSSQQLCAEIDSLKDQLRQRDSLVSMYQEQCIQLNEETAKYRQQVDISKKTFREQSQKLAAQVTYWKNKCNDVDRRRKLEAEGFYNDIRILRGRLRDIEKTVRKFLLRQVPSPTAYPANNDLFLTARQTRIQSQQLESELQDIKRRVEEIETSVKDCTL</sequence>
<dbReference type="OrthoDB" id="191169at2759"/>
<evidence type="ECO:0000256" key="2">
    <source>
        <dbReference type="SAM" id="MobiDB-lite"/>
    </source>
</evidence>
<feature type="coiled-coil region" evidence="1">
    <location>
        <begin position="563"/>
        <end position="590"/>
    </location>
</feature>
<feature type="region of interest" description="Disordered" evidence="2">
    <location>
        <begin position="1"/>
        <end position="21"/>
    </location>
</feature>
<evidence type="ECO:0000313" key="4">
    <source>
        <dbReference type="Proteomes" id="UP000502823"/>
    </source>
</evidence>